<dbReference type="Gene3D" id="1.25.40.10">
    <property type="entry name" value="Tetratricopeptide repeat domain"/>
    <property type="match status" value="1"/>
</dbReference>
<evidence type="ECO:0000313" key="3">
    <source>
        <dbReference type="Proteomes" id="UP001620460"/>
    </source>
</evidence>
<evidence type="ECO:0000313" key="2">
    <source>
        <dbReference type="EMBL" id="MFK2902523.1"/>
    </source>
</evidence>
<dbReference type="Proteomes" id="UP001620460">
    <property type="component" value="Unassembled WGS sequence"/>
</dbReference>
<reference evidence="2 3" key="1">
    <citation type="submission" date="2020-10" db="EMBL/GenBank/DDBJ databases">
        <title>Phylogeny of dyella-like bacteria.</title>
        <authorList>
            <person name="Fu J."/>
        </authorList>
    </citation>
    <scope>NUCLEOTIDE SEQUENCE [LARGE SCALE GENOMIC DNA]</scope>
    <source>
        <strain evidence="2 3">Gsoil3046</strain>
    </source>
</reference>
<dbReference type="InterPro" id="IPR027417">
    <property type="entry name" value="P-loop_NTPase"/>
</dbReference>
<keyword evidence="1" id="KW-0808">Transferase</keyword>
<accession>A0ABW8JN30</accession>
<sequence>MTGPIAENDSALRRRARQAIDAGQYALAEQLLRDLARLAPRDVPVRMELAQAILRNGRMREATQHLLDAVAFLPNDAPLIAQLAWRLSLQGEILGARQCLDHLMRAPNPPPHVIAEQAHLRWMLGEVIVASRLMERAAKAGLDTPGEYYLRGMLLQFEGRLDEAKQVLLALLERWPEHADAAVILANLHRQTPLANHLELLRSLQARLPAQATHPRLRFAHAEYHSAQFKVLDDLGRWGEAWAQLEQCNRAMHALNPYDALAEAAQVEALEATAAALPAAAPVGDAQADGPMPIFIVGLPRSGSTLLDHMLSAHSEVASAGEISDFQRQLHWVADVATIDQASFSAMLAKAASIDFDLLGRRYLEQTRWRAQGRRFYIDKMPINLRMVPFIRRALPTAPILHLVRAPMDVCYSNLKVMFGNTSAYCYDMAAMAHYHGLYRRLVRRWHALMPGAMLDVDYAALVTHPEQTLARVLAHCGLAMEPACLRPEDNPAPVATPSSAQVREPVHTRALEQWRRYEVQLEPLRRALEVEPDSSP</sequence>
<name>A0ABW8JN30_9GAMM</name>
<keyword evidence="3" id="KW-1185">Reference proteome</keyword>
<dbReference type="EMBL" id="JADIKM010000001">
    <property type="protein sequence ID" value="MFK2902523.1"/>
    <property type="molecule type" value="Genomic_DNA"/>
</dbReference>
<evidence type="ECO:0000256" key="1">
    <source>
        <dbReference type="ARBA" id="ARBA00022679"/>
    </source>
</evidence>
<dbReference type="SUPFAM" id="SSF48452">
    <property type="entry name" value="TPR-like"/>
    <property type="match status" value="1"/>
</dbReference>
<dbReference type="InterPro" id="IPR026634">
    <property type="entry name" value="TPST-like"/>
</dbReference>
<gene>
    <name evidence="2" type="ORF">ISP17_00995</name>
</gene>
<dbReference type="Pfam" id="PF13469">
    <property type="entry name" value="Sulfotransfer_3"/>
    <property type="match status" value="1"/>
</dbReference>
<comment type="caution">
    <text evidence="2">The sequence shown here is derived from an EMBL/GenBank/DDBJ whole genome shotgun (WGS) entry which is preliminary data.</text>
</comment>
<dbReference type="Pfam" id="PF14559">
    <property type="entry name" value="TPR_19"/>
    <property type="match status" value="1"/>
</dbReference>
<dbReference type="RefSeq" id="WP_404629646.1">
    <property type="nucleotide sequence ID" value="NZ_JADIKM010000001.1"/>
</dbReference>
<organism evidence="2 3">
    <name type="scientific">Dyella ginsengisoli</name>
    <dbReference type="NCBI Taxonomy" id="363848"/>
    <lineage>
        <taxon>Bacteria</taxon>
        <taxon>Pseudomonadati</taxon>
        <taxon>Pseudomonadota</taxon>
        <taxon>Gammaproteobacteria</taxon>
        <taxon>Lysobacterales</taxon>
        <taxon>Rhodanobacteraceae</taxon>
        <taxon>Dyella</taxon>
    </lineage>
</organism>
<dbReference type="InterPro" id="IPR011990">
    <property type="entry name" value="TPR-like_helical_dom_sf"/>
</dbReference>
<dbReference type="Gene3D" id="3.40.50.300">
    <property type="entry name" value="P-loop containing nucleotide triphosphate hydrolases"/>
    <property type="match status" value="1"/>
</dbReference>
<dbReference type="PANTHER" id="PTHR12788:SF10">
    <property type="entry name" value="PROTEIN-TYROSINE SULFOTRANSFERASE"/>
    <property type="match status" value="1"/>
</dbReference>
<protein>
    <submittedName>
        <fullName evidence="2">Sulfotransferase</fullName>
    </submittedName>
</protein>
<dbReference type="PANTHER" id="PTHR12788">
    <property type="entry name" value="PROTEIN-TYROSINE SULFOTRANSFERASE 2"/>
    <property type="match status" value="1"/>
</dbReference>
<dbReference type="SUPFAM" id="SSF52540">
    <property type="entry name" value="P-loop containing nucleoside triphosphate hydrolases"/>
    <property type="match status" value="1"/>
</dbReference>
<proteinExistence type="predicted"/>